<dbReference type="OrthoDB" id="338231at2759"/>
<dbReference type="GO" id="GO:0000727">
    <property type="term" value="P:double-strand break repair via break-induced replication"/>
    <property type="evidence" value="ECO:0007669"/>
    <property type="project" value="TreeGrafter"/>
</dbReference>
<name>A0A3P6T349_LITSI</name>
<dbReference type="SUPFAM" id="SSF160059">
    <property type="entry name" value="PriA/YqbF domain"/>
    <property type="match status" value="1"/>
</dbReference>
<dbReference type="InterPro" id="IPR038749">
    <property type="entry name" value="Sld5_GINS_A"/>
</dbReference>
<sequence>MVLLFRFYDMRNPCRGFDSANISLAFENYGACPEVERMNGQQFSLEKEHDDDDIASAIDELRSEVQARDTMEDSDDESITPAQLVKEVTIAWQNEICAPRLLPHMETIVDLMIDQLESMEENFSRCKDHTSLKIILHKMEVQRLAYIINEYIRVRLKKIEKDVEVLQNEDAEREKTNAPRLLTSAERVFAERYELMKRHLMETSFLERIPPSLQRLPTIALDMSAERVIVEVTSNKQEHAVIPEMTDLLSDRTIDLPPGSIHFIPYPSIADLLEANKVRLL</sequence>
<dbReference type="OMA" id="VIPEMTD"/>
<dbReference type="CDD" id="cd21692">
    <property type="entry name" value="GINS_B_Sld5"/>
    <property type="match status" value="1"/>
</dbReference>
<dbReference type="Gene3D" id="3.40.5.60">
    <property type="match status" value="1"/>
</dbReference>
<dbReference type="CDD" id="cd11711">
    <property type="entry name" value="GINS_A_Sld5"/>
    <property type="match status" value="1"/>
</dbReference>
<dbReference type="Proteomes" id="UP000277928">
    <property type="component" value="Unassembled WGS sequence"/>
</dbReference>
<evidence type="ECO:0008006" key="4">
    <source>
        <dbReference type="Google" id="ProtNLM"/>
    </source>
</evidence>
<dbReference type="AlphaFoldDB" id="A0A3P6T349"/>
<dbReference type="InterPro" id="IPR036224">
    <property type="entry name" value="GINS_bundle-like_dom_sf"/>
</dbReference>
<gene>
    <name evidence="2" type="ORF">NLS_LOCUS5704</name>
</gene>
<dbReference type="EMBL" id="UYRX01000445">
    <property type="protein sequence ID" value="VDK82342.1"/>
    <property type="molecule type" value="Genomic_DNA"/>
</dbReference>
<dbReference type="SUPFAM" id="SSF158573">
    <property type="entry name" value="GINS helical bundle-like"/>
    <property type="match status" value="1"/>
</dbReference>
<protein>
    <recommendedName>
        <fullName evidence="4">DNA replication complex GINS protein SLD5</fullName>
    </recommendedName>
</protein>
<evidence type="ECO:0000313" key="3">
    <source>
        <dbReference type="Proteomes" id="UP000277928"/>
    </source>
</evidence>
<dbReference type="PANTHER" id="PTHR21206">
    <property type="entry name" value="SLD5 PROTEIN"/>
    <property type="match status" value="1"/>
</dbReference>
<keyword evidence="3" id="KW-1185">Reference proteome</keyword>
<dbReference type="Gene3D" id="1.20.58.1030">
    <property type="match status" value="1"/>
</dbReference>
<keyword evidence="1" id="KW-0175">Coiled coil</keyword>
<dbReference type="GO" id="GO:0000811">
    <property type="term" value="C:GINS complex"/>
    <property type="evidence" value="ECO:0007669"/>
    <property type="project" value="TreeGrafter"/>
</dbReference>
<dbReference type="InterPro" id="IPR031633">
    <property type="entry name" value="SLD5_C"/>
</dbReference>
<accession>A0A3P6T349</accession>
<dbReference type="InterPro" id="IPR008591">
    <property type="entry name" value="GINS_Sld5"/>
</dbReference>
<evidence type="ECO:0000313" key="2">
    <source>
        <dbReference type="EMBL" id="VDK82342.1"/>
    </source>
</evidence>
<organism evidence="2 3">
    <name type="scientific">Litomosoides sigmodontis</name>
    <name type="common">Filarial nematode worm</name>
    <dbReference type="NCBI Taxonomy" id="42156"/>
    <lineage>
        <taxon>Eukaryota</taxon>
        <taxon>Metazoa</taxon>
        <taxon>Ecdysozoa</taxon>
        <taxon>Nematoda</taxon>
        <taxon>Chromadorea</taxon>
        <taxon>Rhabditida</taxon>
        <taxon>Spirurina</taxon>
        <taxon>Spiruromorpha</taxon>
        <taxon>Filarioidea</taxon>
        <taxon>Onchocercidae</taxon>
        <taxon>Litomosoides</taxon>
    </lineage>
</organism>
<dbReference type="GO" id="GO:0006261">
    <property type="term" value="P:DNA-templated DNA replication"/>
    <property type="evidence" value="ECO:0007669"/>
    <property type="project" value="InterPro"/>
</dbReference>
<dbReference type="STRING" id="42156.A0A3P6T349"/>
<reference evidence="2 3" key="1">
    <citation type="submission" date="2018-08" db="EMBL/GenBank/DDBJ databases">
        <authorList>
            <person name="Laetsch R D."/>
            <person name="Stevens L."/>
            <person name="Kumar S."/>
            <person name="Blaxter L. M."/>
        </authorList>
    </citation>
    <scope>NUCLEOTIDE SEQUENCE [LARGE SCALE GENOMIC DNA]</scope>
</reference>
<dbReference type="PANTHER" id="PTHR21206:SF0">
    <property type="entry name" value="DNA REPLICATION COMPLEX GINS PROTEIN SLD5"/>
    <property type="match status" value="1"/>
</dbReference>
<evidence type="ECO:0000256" key="1">
    <source>
        <dbReference type="SAM" id="Coils"/>
    </source>
</evidence>
<feature type="coiled-coil region" evidence="1">
    <location>
        <begin position="149"/>
        <end position="176"/>
    </location>
</feature>
<proteinExistence type="predicted"/>